<dbReference type="Gene3D" id="3.40.50.880">
    <property type="match status" value="1"/>
</dbReference>
<dbReference type="PANTHER" id="PTHR43130:SF3">
    <property type="entry name" value="HTH-TYPE TRANSCRIPTIONAL REGULATOR RV1931C"/>
    <property type="match status" value="1"/>
</dbReference>
<keyword evidence="3" id="KW-1185">Reference proteome</keyword>
<dbReference type="InterPro" id="IPR052158">
    <property type="entry name" value="INH-QAR"/>
</dbReference>
<accession>A0A371P6Z6</accession>
<evidence type="ECO:0000313" key="2">
    <source>
        <dbReference type="EMBL" id="REK71280.1"/>
    </source>
</evidence>
<evidence type="ECO:0000259" key="1">
    <source>
        <dbReference type="Pfam" id="PF01965"/>
    </source>
</evidence>
<dbReference type="InterPro" id="IPR002818">
    <property type="entry name" value="DJ-1/PfpI"/>
</dbReference>
<dbReference type="RefSeq" id="WP_116049328.1">
    <property type="nucleotide sequence ID" value="NZ_QUBQ01000006.1"/>
</dbReference>
<dbReference type="Pfam" id="PF01965">
    <property type="entry name" value="DJ-1_PfpI"/>
    <property type="match status" value="1"/>
</dbReference>
<dbReference type="AlphaFoldDB" id="A0A371P6Z6"/>
<dbReference type="InterPro" id="IPR029062">
    <property type="entry name" value="Class_I_gatase-like"/>
</dbReference>
<dbReference type="OrthoDB" id="6382410at2"/>
<evidence type="ECO:0000313" key="3">
    <source>
        <dbReference type="Proteomes" id="UP000261905"/>
    </source>
</evidence>
<dbReference type="EMBL" id="QUBQ01000006">
    <property type="protein sequence ID" value="REK71280.1"/>
    <property type="molecule type" value="Genomic_DNA"/>
</dbReference>
<dbReference type="SUPFAM" id="SSF52317">
    <property type="entry name" value="Class I glutamine amidotransferase-like"/>
    <property type="match status" value="1"/>
</dbReference>
<comment type="caution">
    <text evidence="2">The sequence shown here is derived from an EMBL/GenBank/DDBJ whole genome shotgun (WGS) entry which is preliminary data.</text>
</comment>
<protein>
    <submittedName>
        <fullName evidence="2">DJ-1/PfpI family protein</fullName>
    </submittedName>
</protein>
<proteinExistence type="predicted"/>
<feature type="domain" description="DJ-1/PfpI" evidence="1">
    <location>
        <begin position="5"/>
        <end position="174"/>
    </location>
</feature>
<name>A0A371P6Z6_9BACL</name>
<organism evidence="2 3">
    <name type="scientific">Paenibacillus paeoniae</name>
    <dbReference type="NCBI Taxonomy" id="2292705"/>
    <lineage>
        <taxon>Bacteria</taxon>
        <taxon>Bacillati</taxon>
        <taxon>Bacillota</taxon>
        <taxon>Bacilli</taxon>
        <taxon>Bacillales</taxon>
        <taxon>Paenibacillaceae</taxon>
        <taxon>Paenibacillus</taxon>
    </lineage>
</organism>
<dbReference type="Proteomes" id="UP000261905">
    <property type="component" value="Unassembled WGS sequence"/>
</dbReference>
<sequence length="203" mass="22020">MEKAKNVAVLMYEGVDTLDLAGPFDVIAVSSNWGQDFNVYTVALEQKEYRSVSGITLVPTYHVHNCPKADIVIVPGGWGSRTEMHNEALTDWIRDVSEQAELTLSVCTGALLLAKAGLLEGLSATTNSRAIDLLREVAPASTRIVEGVRYVDNGNIILSAGVTAGIDAALHVVERLIGEERALDTAVKLEYNWNREDPVWIAG</sequence>
<dbReference type="PANTHER" id="PTHR43130">
    <property type="entry name" value="ARAC-FAMILY TRANSCRIPTIONAL REGULATOR"/>
    <property type="match status" value="1"/>
</dbReference>
<dbReference type="CDD" id="cd03139">
    <property type="entry name" value="GATase1_PfpI_2"/>
    <property type="match status" value="1"/>
</dbReference>
<gene>
    <name evidence="2" type="ORF">DX130_22845</name>
</gene>
<reference evidence="2 3" key="1">
    <citation type="submission" date="2018-08" db="EMBL/GenBank/DDBJ databases">
        <title>Paenibacillus sp. M4BSY-1, whole genome shotgun sequence.</title>
        <authorList>
            <person name="Tuo L."/>
        </authorList>
    </citation>
    <scope>NUCLEOTIDE SEQUENCE [LARGE SCALE GENOMIC DNA]</scope>
    <source>
        <strain evidence="2 3">M4BSY-1</strain>
    </source>
</reference>